<protein>
    <submittedName>
        <fullName evidence="1">Uncharacterized protein</fullName>
    </submittedName>
</protein>
<dbReference type="SUPFAM" id="SSF52540">
    <property type="entry name" value="P-loop containing nucleoside triphosphate hydrolases"/>
    <property type="match status" value="1"/>
</dbReference>
<evidence type="ECO:0000313" key="2">
    <source>
        <dbReference type="Proteomes" id="UP000241474"/>
    </source>
</evidence>
<organism evidence="1 2">
    <name type="scientific">Acanthamoeba polyphaga mimivirus</name>
    <name type="common">APMV</name>
    <dbReference type="NCBI Taxonomy" id="212035"/>
    <lineage>
        <taxon>Viruses</taxon>
        <taxon>Varidnaviria</taxon>
        <taxon>Bamfordvirae</taxon>
        <taxon>Nucleocytoviricota</taxon>
        <taxon>Megaviricetes</taxon>
        <taxon>Imitervirales</taxon>
        <taxon>Mimiviridae</taxon>
        <taxon>Megamimivirinae</taxon>
        <taxon>Mimivirus</taxon>
        <taxon>Mimivirus bradfordmassiliense</taxon>
    </lineage>
</organism>
<accession>A0A0G2Y7J3</accession>
<evidence type="ECO:0000313" key="1">
    <source>
        <dbReference type="EMBL" id="AKI79046.1"/>
    </source>
</evidence>
<dbReference type="EMBL" id="KM982401">
    <property type="protein sequence ID" value="AKI79046.1"/>
    <property type="molecule type" value="Genomic_DNA"/>
</dbReference>
<dbReference type="Proteomes" id="UP000241474">
    <property type="component" value="Segment"/>
</dbReference>
<reference evidence="1 2" key="1">
    <citation type="submission" date="2014-10" db="EMBL/GenBank/DDBJ databases">
        <title>Pan-genome analysis of Brazilian lineage A amoebal mimiviruses.</title>
        <authorList>
            <person name="Assis F.L."/>
            <person name="Abrahao J.S."/>
            <person name="Kroon E.G."/>
            <person name="Dornas F.P."/>
            <person name="Andrade K.R."/>
            <person name="Borato P.V.M."/>
            <person name="Pilotto M.R."/>
            <person name="Benamar S."/>
            <person name="LaScola B."/>
            <person name="Colson P."/>
        </authorList>
    </citation>
    <scope>NUCLEOTIDE SEQUENCE [LARGE SCALE GENOMIC DNA]</scope>
    <source>
        <strain evidence="1 2">Oyster</strain>
    </source>
</reference>
<dbReference type="Gene3D" id="3.40.50.300">
    <property type="entry name" value="P-loop containing nucleotide triphosphate hydrolases"/>
    <property type="match status" value="1"/>
</dbReference>
<organismHost>
    <name type="scientific">Acanthamoeba polyphaga</name>
    <name type="common">Amoeba</name>
    <dbReference type="NCBI Taxonomy" id="5757"/>
</organismHost>
<dbReference type="InterPro" id="IPR027417">
    <property type="entry name" value="P-loop_NTPase"/>
</dbReference>
<sequence>MDRQLIIVIGLPGSGKTHLCREISSLDSSRQIVDDFIGNFYNGNVTNLLTGKCKLCINDPRLCLKNVFKRFIKIFEQDIGQENIYLILFENNPEQCKFNVQNRNDNRKGITEIVDQYSQRYIVTTYSKYDYEIRPVFK</sequence>
<name>A0A0G2Y7J3_MIMIV</name>
<proteinExistence type="predicted"/>